<reference evidence="1" key="2">
    <citation type="submission" date="2015-05" db="EMBL/GenBank/DDBJ databases">
        <authorList>
            <person name="Wang D.B."/>
            <person name="Wang M."/>
        </authorList>
    </citation>
    <scope>NUCLEOTIDE SEQUENCE [LARGE SCALE GENOMIC DNA]</scope>
    <source>
        <strain evidence="1">M72</strain>
    </source>
</reference>
<proteinExistence type="predicted"/>
<dbReference type="Proteomes" id="UP000095495">
    <property type="component" value="Unassembled WGS sequence"/>
</dbReference>
<evidence type="ECO:0000313" key="1">
    <source>
        <dbReference type="EMBL" id="CRL37239.1"/>
    </source>
</evidence>
<gene>
    <name evidence="2" type="ORF">ERS852420_02254</name>
    <name evidence="1" type="ORF">M72_28131</name>
</gene>
<dbReference type="Proteomes" id="UP000049979">
    <property type="component" value="Unassembled WGS sequence"/>
</dbReference>
<protein>
    <recommendedName>
        <fullName evidence="5">Subtilin biosynthesis sensor protein SpaK</fullName>
    </recommendedName>
</protein>
<evidence type="ECO:0000313" key="4">
    <source>
        <dbReference type="Proteomes" id="UP000095495"/>
    </source>
</evidence>
<reference evidence="3" key="1">
    <citation type="submission" date="2015-05" db="EMBL/GenBank/DDBJ databases">
        <authorList>
            <consortium name="Pathogen Informatics"/>
        </authorList>
    </citation>
    <scope>NUCLEOTIDE SEQUENCE [LARGE SCALE GENOMIC DNA]</scope>
    <source>
        <strain evidence="2 4">2789STDY5608863</strain>
        <strain evidence="3">M72</strain>
    </source>
</reference>
<organism evidence="1 3">
    <name type="scientific">Roseburia faecis</name>
    <dbReference type="NCBI Taxonomy" id="301302"/>
    <lineage>
        <taxon>Bacteria</taxon>
        <taxon>Bacillati</taxon>
        <taxon>Bacillota</taxon>
        <taxon>Clostridia</taxon>
        <taxon>Lachnospirales</taxon>
        <taxon>Lachnospiraceae</taxon>
        <taxon>Roseburia</taxon>
    </lineage>
</organism>
<dbReference type="OrthoDB" id="2062461at2"/>
<keyword evidence="3" id="KW-1185">Reference proteome</keyword>
<evidence type="ECO:0000313" key="2">
    <source>
        <dbReference type="EMBL" id="CUN03005.1"/>
    </source>
</evidence>
<evidence type="ECO:0008006" key="5">
    <source>
        <dbReference type="Google" id="ProtNLM"/>
    </source>
</evidence>
<dbReference type="EMBL" id="CVRR01000016">
    <property type="protein sequence ID" value="CRL37239.1"/>
    <property type="molecule type" value="Genomic_DNA"/>
</dbReference>
<dbReference type="STRING" id="301302.ERS852420_02254"/>
<evidence type="ECO:0000313" key="3">
    <source>
        <dbReference type="Proteomes" id="UP000049979"/>
    </source>
</evidence>
<sequence>MEYKYSTINEVNHFEFGEAVVGDIQLTERMFHLVLDNVKICPENSCNRDIRMMRTNELLFKISDAEIISLVEEGYNEYDADGNLKHTYPDEEVEKAKYDEVAQVLLEGTIYELTLQSGVYTFIIDGTNDRTYALKVTGSGDTQEWNRFLEV</sequence>
<dbReference type="EMBL" id="CYXV01000009">
    <property type="protein sequence ID" value="CUN03005.1"/>
    <property type="molecule type" value="Genomic_DNA"/>
</dbReference>
<dbReference type="AlphaFoldDB" id="A0A0M6WK85"/>
<name>A0A0M6WK85_9FIRM</name>
<accession>A0A0M6WK85</accession>
<dbReference type="RefSeq" id="WP_022047124.1">
    <property type="nucleotide sequence ID" value="NZ_CP173697.1"/>
</dbReference>